<dbReference type="STRING" id="530564.Psta_0321"/>
<dbReference type="Proteomes" id="UP000001887">
    <property type="component" value="Chromosome"/>
</dbReference>
<dbReference type="eggNOG" id="COG4102">
    <property type="taxonomic scope" value="Bacteria"/>
</dbReference>
<gene>
    <name evidence="1" type="ordered locus">Psta_0321</name>
</gene>
<evidence type="ECO:0000313" key="2">
    <source>
        <dbReference type="Proteomes" id="UP000001887"/>
    </source>
</evidence>
<dbReference type="PANTHER" id="PTHR43737:SF1">
    <property type="entry name" value="DUF1501 DOMAIN-CONTAINING PROTEIN"/>
    <property type="match status" value="1"/>
</dbReference>
<dbReference type="InterPro" id="IPR017850">
    <property type="entry name" value="Alkaline_phosphatase_core_sf"/>
</dbReference>
<dbReference type="Pfam" id="PF07394">
    <property type="entry name" value="DUF1501"/>
    <property type="match status" value="1"/>
</dbReference>
<name>D2R2A2_PIRSD</name>
<dbReference type="KEGG" id="psl:Psta_0321"/>
<accession>D2R2A2</accession>
<dbReference type="SUPFAM" id="SSF53649">
    <property type="entry name" value="Alkaline phosphatase-like"/>
    <property type="match status" value="1"/>
</dbReference>
<dbReference type="InterPro" id="IPR006311">
    <property type="entry name" value="TAT_signal"/>
</dbReference>
<evidence type="ECO:0008006" key="3">
    <source>
        <dbReference type="Google" id="ProtNLM"/>
    </source>
</evidence>
<keyword evidence="2" id="KW-1185">Reference proteome</keyword>
<dbReference type="InterPro" id="IPR010869">
    <property type="entry name" value="DUF1501"/>
</dbReference>
<dbReference type="EMBL" id="CP001848">
    <property type="protein sequence ID" value="ADB15011.1"/>
    <property type="molecule type" value="Genomic_DNA"/>
</dbReference>
<proteinExistence type="predicted"/>
<dbReference type="PANTHER" id="PTHR43737">
    <property type="entry name" value="BLL7424 PROTEIN"/>
    <property type="match status" value="1"/>
</dbReference>
<organism evidence="1 2">
    <name type="scientific">Pirellula staleyi (strain ATCC 27377 / DSM 6068 / ICPB 4128)</name>
    <name type="common">Pirella staleyi</name>
    <dbReference type="NCBI Taxonomy" id="530564"/>
    <lineage>
        <taxon>Bacteria</taxon>
        <taxon>Pseudomonadati</taxon>
        <taxon>Planctomycetota</taxon>
        <taxon>Planctomycetia</taxon>
        <taxon>Pirellulales</taxon>
        <taxon>Pirellulaceae</taxon>
        <taxon>Pirellula</taxon>
    </lineage>
</organism>
<dbReference type="AlphaFoldDB" id="D2R2A2"/>
<dbReference type="Gene3D" id="3.40.720.10">
    <property type="entry name" value="Alkaline Phosphatase, subunit A"/>
    <property type="match status" value="1"/>
</dbReference>
<dbReference type="OrthoDB" id="127333at2"/>
<dbReference type="HOGENOM" id="CLU_035908_0_0_0"/>
<sequence length="431" mass="46031" precursor="true">MRAPRIDRRDWLRTMSVGGVSLAAAASASWLGQLAQGAPQETTLAKHVIVLWMNGGPSTMDLWDLKPGKPTGGPFRTIETAVPGIQISEHLPKLAARMKDLAIVRSMTSKEGDHERASFFLRTGYAPQGAIQFPALGSLISHEIGDAEGALPRFISVAPTRVMRTVGGGFLGSSTAPLLVGERAIVPADLQVADLAPHPSLDDASQQTRLAMLADLERSLAARRTGEVLGGIEAATAGALRMMQPAARRAFALEEESAATRAAYGTTLFGQGCLLARRLVERGVSFVEVTLDGWDTHRDNFQQVAQLSSNVDNAFAALLNDLADRGLLESTLVVWQGEFGRTPKINENSGRDHWPKSWSTVLAGGGIRGGQALGKTSADGMEITDAPLGVPDLIHTICHTLGIDPRKQNASNVGRPIRIADPEARLIKELL</sequence>
<dbReference type="PROSITE" id="PS51318">
    <property type="entry name" value="TAT"/>
    <property type="match status" value="1"/>
</dbReference>
<reference evidence="1 2" key="1">
    <citation type="journal article" date="2009" name="Stand. Genomic Sci.">
        <title>Complete genome sequence of Pirellula staleyi type strain (ATCC 27377).</title>
        <authorList>
            <person name="Clum A."/>
            <person name="Tindall B.J."/>
            <person name="Sikorski J."/>
            <person name="Ivanova N."/>
            <person name="Mavrommatis K."/>
            <person name="Lucas S."/>
            <person name="Glavina del Rio T."/>
            <person name="Nolan M."/>
            <person name="Chen F."/>
            <person name="Tice H."/>
            <person name="Pitluck S."/>
            <person name="Cheng J.F."/>
            <person name="Chertkov O."/>
            <person name="Brettin T."/>
            <person name="Han C."/>
            <person name="Detter J.C."/>
            <person name="Kuske C."/>
            <person name="Bruce D."/>
            <person name="Goodwin L."/>
            <person name="Ovchinikova G."/>
            <person name="Pati A."/>
            <person name="Mikhailova N."/>
            <person name="Chen A."/>
            <person name="Palaniappan K."/>
            <person name="Land M."/>
            <person name="Hauser L."/>
            <person name="Chang Y.J."/>
            <person name="Jeffries C.D."/>
            <person name="Chain P."/>
            <person name="Rohde M."/>
            <person name="Goker M."/>
            <person name="Bristow J."/>
            <person name="Eisen J.A."/>
            <person name="Markowitz V."/>
            <person name="Hugenholtz P."/>
            <person name="Kyrpides N.C."/>
            <person name="Klenk H.P."/>
            <person name="Lapidus A."/>
        </authorList>
    </citation>
    <scope>NUCLEOTIDE SEQUENCE [LARGE SCALE GENOMIC DNA]</scope>
    <source>
        <strain evidence="2">ATCC 27377 / DSM 6068 / ICPB 4128</strain>
    </source>
</reference>
<evidence type="ECO:0000313" key="1">
    <source>
        <dbReference type="EMBL" id="ADB15011.1"/>
    </source>
</evidence>
<protein>
    <recommendedName>
        <fullName evidence="3">DUF1501 domain-containing protein</fullName>
    </recommendedName>
</protein>